<dbReference type="InParanoid" id="G0EDR5"/>
<dbReference type="HOGENOM" id="CLU_631078_0_0_2"/>
<accession>G0EDR5</accession>
<dbReference type="eggNOG" id="arCOG04134">
    <property type="taxonomic scope" value="Archaea"/>
</dbReference>
<dbReference type="KEGG" id="pfm:Pyrfu_0815"/>
<dbReference type="Proteomes" id="UP000001037">
    <property type="component" value="Chromosome"/>
</dbReference>
<evidence type="ECO:0000256" key="1">
    <source>
        <dbReference type="ARBA" id="ARBA00022679"/>
    </source>
</evidence>
<feature type="domain" description="Enolpyruvate transferase" evidence="2">
    <location>
        <begin position="248"/>
        <end position="406"/>
    </location>
</feature>
<evidence type="ECO:0000313" key="4">
    <source>
        <dbReference type="Proteomes" id="UP000001037"/>
    </source>
</evidence>
<dbReference type="Gene3D" id="3.65.10.10">
    <property type="entry name" value="Enolpyruvate transferase domain"/>
    <property type="match status" value="2"/>
</dbReference>
<dbReference type="STRING" id="694429.Pyrfu_0815"/>
<keyword evidence="1 3" id="KW-0808">Transferase</keyword>
<dbReference type="GeneID" id="11139286"/>
<dbReference type="RefSeq" id="WP_014026361.1">
    <property type="nucleotide sequence ID" value="NC_015931.1"/>
</dbReference>
<dbReference type="SUPFAM" id="SSF55205">
    <property type="entry name" value="EPT/RTPC-like"/>
    <property type="match status" value="1"/>
</dbReference>
<dbReference type="GO" id="GO:0016765">
    <property type="term" value="F:transferase activity, transferring alkyl or aryl (other than methyl) groups"/>
    <property type="evidence" value="ECO:0007669"/>
    <property type="project" value="InterPro"/>
</dbReference>
<dbReference type="Pfam" id="PF00275">
    <property type="entry name" value="EPSP_synthase"/>
    <property type="match status" value="1"/>
</dbReference>
<organism evidence="3 4">
    <name type="scientific">Pyrolobus fumarii (strain DSM 11204 / 1A)</name>
    <dbReference type="NCBI Taxonomy" id="694429"/>
    <lineage>
        <taxon>Archaea</taxon>
        <taxon>Thermoproteota</taxon>
        <taxon>Thermoprotei</taxon>
        <taxon>Desulfurococcales</taxon>
        <taxon>Pyrodictiaceae</taxon>
        <taxon>Pyrolobus</taxon>
    </lineage>
</organism>
<evidence type="ECO:0000259" key="2">
    <source>
        <dbReference type="Pfam" id="PF00275"/>
    </source>
</evidence>
<protein>
    <submittedName>
        <fullName evidence="3">EPSP synthase (3-phosphoshikimate 1-carboxyvinyltransferase)</fullName>
    </submittedName>
</protein>
<dbReference type="InterPro" id="IPR001986">
    <property type="entry name" value="Enolpyruvate_Tfrase_dom"/>
</dbReference>
<sequence>MKLRLLPPAEGAKLHFRLPGSVWSGLVLLSAALAAGGGIVERIPPQALHLFQVFASKLGHSVEVEGDRVRVEYVPGRAGGEAVINVGCSFDYATFIGVVAGAVAPPGMRVTLRGCEELVEADWRPLLEAVAVYGGRAWPAGSPSSLVIIESVGRGRLRAGLWRVMRREDTVAHIAGLIVAALAAPARTYVLVWPRDPPAKSDIDPAVYAAEKLASIEYSPAYNRFSIEPGEGGERLVNRPECALALHLAGLAASGYTVTLKAWEAGNTPYEPIGLSKMILEQLGYKISINSGELVVSGVEEQVRSKFWLLDYPEYAAPLLTLAAARRGEATVEDVPKSYRDDAEEVIGLLASLGYSVESGPERLRVMGEPQLLPSEPVATCTSPHVLPAAATLAATASTTILVERAECLSRIWPEFYHDAEAGGLAKKL</sequence>
<name>G0EDR5_PYRF1</name>
<gene>
    <name evidence="3" type="ordered locus">Pyrfu_0815</name>
</gene>
<proteinExistence type="predicted"/>
<evidence type="ECO:0000313" key="3">
    <source>
        <dbReference type="EMBL" id="AEM38684.1"/>
    </source>
</evidence>
<dbReference type="EMBL" id="CP002838">
    <property type="protein sequence ID" value="AEM38684.1"/>
    <property type="molecule type" value="Genomic_DNA"/>
</dbReference>
<keyword evidence="4" id="KW-1185">Reference proteome</keyword>
<dbReference type="InterPro" id="IPR013792">
    <property type="entry name" value="RNA3'P_cycl/enolpyr_Trfase_a/b"/>
</dbReference>
<dbReference type="InterPro" id="IPR036968">
    <property type="entry name" value="Enolpyruvate_Tfrase_sf"/>
</dbReference>
<reference evidence="3 4" key="1">
    <citation type="journal article" date="2011" name="Stand. Genomic Sci.">
        <title>Complete genome sequence of the hyperthermophilic chemolithoautotroph Pyrolobus fumarii type strain (1A).</title>
        <authorList>
            <person name="Anderson I."/>
            <person name="Goker M."/>
            <person name="Nolan M."/>
            <person name="Lucas S."/>
            <person name="Hammon N."/>
            <person name="Deshpande S."/>
            <person name="Cheng J.F."/>
            <person name="Tapia R."/>
            <person name="Han C."/>
            <person name="Goodwin L."/>
            <person name="Pitluck S."/>
            <person name="Huntemann M."/>
            <person name="Liolios K."/>
            <person name="Ivanova N."/>
            <person name="Pagani I."/>
            <person name="Mavromatis K."/>
            <person name="Ovchinikova G."/>
            <person name="Pati A."/>
            <person name="Chen A."/>
            <person name="Palaniappan K."/>
            <person name="Land M."/>
            <person name="Hauser L."/>
            <person name="Brambilla E.M."/>
            <person name="Huber H."/>
            <person name="Yasawong M."/>
            <person name="Rohde M."/>
            <person name="Spring S."/>
            <person name="Abt B."/>
            <person name="Sikorski J."/>
            <person name="Wirth R."/>
            <person name="Detter J.C."/>
            <person name="Woyke T."/>
            <person name="Bristow J."/>
            <person name="Eisen J.A."/>
            <person name="Markowitz V."/>
            <person name="Hugenholtz P."/>
            <person name="Kyrpides N.C."/>
            <person name="Klenk H.P."/>
            <person name="Lapidus A."/>
        </authorList>
    </citation>
    <scope>NUCLEOTIDE SEQUENCE [LARGE SCALE GENOMIC DNA]</scope>
    <source>
        <strain evidence="4">DSM 11204 / 1A</strain>
    </source>
</reference>
<dbReference type="AlphaFoldDB" id="G0EDR5"/>